<dbReference type="RefSeq" id="WP_289413549.1">
    <property type="nucleotide sequence ID" value="NZ_JAQIBD010000002.1"/>
</dbReference>
<dbReference type="InterPro" id="IPR025508">
    <property type="entry name" value="DUF4395"/>
</dbReference>
<dbReference type="Pfam" id="PF14340">
    <property type="entry name" value="DUF4395"/>
    <property type="match status" value="1"/>
</dbReference>
<evidence type="ECO:0000259" key="2">
    <source>
        <dbReference type="Pfam" id="PF14340"/>
    </source>
</evidence>
<feature type="transmembrane region" description="Helical" evidence="1">
    <location>
        <begin position="20"/>
        <end position="45"/>
    </location>
</feature>
<feature type="transmembrane region" description="Helical" evidence="1">
    <location>
        <begin position="114"/>
        <end position="138"/>
    </location>
</feature>
<dbReference type="Proteomes" id="UP001169069">
    <property type="component" value="Unassembled WGS sequence"/>
</dbReference>
<sequence>MSPSCPISTRRVDANMVRIISFQVALITLALIITGKSFLAFLLLFDFAVRISRRPELSLFNLIAKYTVNRCNITPKLCDESPKRFALGLGFFTSLLLVVLYLAGLYTIASVVGIVLLFAALLETIFDFCIGCKLYYAIQLIKSIFNK</sequence>
<organism evidence="3 4">
    <name type="scientific">Sulfurovum zhangzhouensis</name>
    <dbReference type="NCBI Taxonomy" id="3019067"/>
    <lineage>
        <taxon>Bacteria</taxon>
        <taxon>Pseudomonadati</taxon>
        <taxon>Campylobacterota</taxon>
        <taxon>Epsilonproteobacteria</taxon>
        <taxon>Campylobacterales</taxon>
        <taxon>Sulfurovaceae</taxon>
        <taxon>Sulfurovum</taxon>
    </lineage>
</organism>
<keyword evidence="1" id="KW-0472">Membrane</keyword>
<protein>
    <submittedName>
        <fullName evidence="3">DUF4395 domain-containing protein</fullName>
    </submittedName>
</protein>
<evidence type="ECO:0000256" key="1">
    <source>
        <dbReference type="SAM" id="Phobius"/>
    </source>
</evidence>
<proteinExistence type="predicted"/>
<feature type="domain" description="DUF4395" evidence="2">
    <location>
        <begin position="12"/>
        <end position="138"/>
    </location>
</feature>
<dbReference type="EMBL" id="JAQIBD010000002">
    <property type="protein sequence ID" value="MDM5271824.1"/>
    <property type="molecule type" value="Genomic_DNA"/>
</dbReference>
<keyword evidence="1" id="KW-1133">Transmembrane helix</keyword>
<accession>A0ABT7QZ78</accession>
<keyword evidence="1" id="KW-0812">Transmembrane</keyword>
<keyword evidence="4" id="KW-1185">Reference proteome</keyword>
<evidence type="ECO:0000313" key="4">
    <source>
        <dbReference type="Proteomes" id="UP001169069"/>
    </source>
</evidence>
<evidence type="ECO:0000313" key="3">
    <source>
        <dbReference type="EMBL" id="MDM5271824.1"/>
    </source>
</evidence>
<comment type="caution">
    <text evidence="3">The sequence shown here is derived from an EMBL/GenBank/DDBJ whole genome shotgun (WGS) entry which is preliminary data.</text>
</comment>
<gene>
    <name evidence="3" type="ORF">PGH07_06515</name>
</gene>
<reference evidence="3" key="1">
    <citation type="submission" date="2023-01" db="EMBL/GenBank/DDBJ databases">
        <title>Sulfurovum sp. zt1-1 genome assembly.</title>
        <authorList>
            <person name="Wang J."/>
        </authorList>
    </citation>
    <scope>NUCLEOTIDE SEQUENCE</scope>
    <source>
        <strain evidence="3">Zt1-1</strain>
    </source>
</reference>
<feature type="transmembrane region" description="Helical" evidence="1">
    <location>
        <begin position="85"/>
        <end position="108"/>
    </location>
</feature>
<name>A0ABT7QZ78_9BACT</name>